<evidence type="ECO:0008006" key="5">
    <source>
        <dbReference type="Google" id="ProtNLM"/>
    </source>
</evidence>
<keyword evidence="4" id="KW-1185">Reference proteome</keyword>
<evidence type="ECO:0000313" key="4">
    <source>
        <dbReference type="Proteomes" id="UP001150001"/>
    </source>
</evidence>
<proteinExistence type="predicted"/>
<dbReference type="Proteomes" id="UP001150001">
    <property type="component" value="Unassembled WGS sequence"/>
</dbReference>
<name>A0AAE7AV06_9VIBR</name>
<dbReference type="EMBL" id="JAPFIT010000018">
    <property type="protein sequence ID" value="MDC5741666.1"/>
    <property type="molecule type" value="Genomic_DNA"/>
</dbReference>
<reference evidence="2 3" key="1">
    <citation type="submission" date="2020-05" db="EMBL/GenBank/DDBJ databases">
        <title>First description outside Europe of the emergent pathogen for shellfish aquaculture Vibrio europaeus.</title>
        <authorList>
            <person name="Dubert J."/>
            <person name="Rojas R."/>
        </authorList>
    </citation>
    <scope>NUCLEOTIDE SEQUENCE [LARGE SCALE GENOMIC DNA]</scope>
    <source>
        <strain evidence="2 3">NPI-1</strain>
    </source>
</reference>
<protein>
    <recommendedName>
        <fullName evidence="5">3-demethylubiquinone-9 3-methyltransferase</fullName>
    </recommendedName>
</protein>
<reference evidence="1" key="2">
    <citation type="submission" date="2022-11" db="EMBL/GenBank/DDBJ databases">
        <title>Role of the vibriolysin VemA secreted by the emergent pathogen Vibrio europaeus in the colonization of Manila clam mucus.</title>
        <authorList>
            <person name="Martinez C."/>
            <person name="Rodriguez S."/>
            <person name="Vences A."/>
            <person name="Barja J.L."/>
            <person name="Toranzo A.E."/>
            <person name="Dubert J."/>
        </authorList>
    </citation>
    <scope>NUCLEOTIDE SEQUENCE</scope>
    <source>
        <strain evidence="1">3454</strain>
    </source>
</reference>
<gene>
    <name evidence="2" type="ORF">HOO69_07445</name>
    <name evidence="1" type="ORF">OPW20_16455</name>
</gene>
<sequence length="57" mass="6535">MALNVSQLRDDFYAHLSAVQAYALPQTKPTLSLLTDEELRELEACWIALSVWKNQQD</sequence>
<dbReference type="AlphaFoldDB" id="A0AAE7AV06"/>
<dbReference type="GeneID" id="51989077"/>
<accession>A0AAE7AV06</accession>
<organism evidence="2 3">
    <name type="scientific">Vibrio europaeus</name>
    <dbReference type="NCBI Taxonomy" id="300876"/>
    <lineage>
        <taxon>Bacteria</taxon>
        <taxon>Pseudomonadati</taxon>
        <taxon>Pseudomonadota</taxon>
        <taxon>Gammaproteobacteria</taxon>
        <taxon>Vibrionales</taxon>
        <taxon>Vibrionaceae</taxon>
        <taxon>Vibrio</taxon>
        <taxon>Vibrio oreintalis group</taxon>
    </lineage>
</organism>
<evidence type="ECO:0000313" key="1">
    <source>
        <dbReference type="EMBL" id="MDC5741666.1"/>
    </source>
</evidence>
<dbReference type="RefSeq" id="WP_004746185.1">
    <property type="nucleotide sequence ID" value="NZ_CP053541.1"/>
</dbReference>
<evidence type="ECO:0000313" key="3">
    <source>
        <dbReference type="Proteomes" id="UP000501443"/>
    </source>
</evidence>
<dbReference type="Proteomes" id="UP000501443">
    <property type="component" value="Chromosome 1"/>
</dbReference>
<evidence type="ECO:0000313" key="2">
    <source>
        <dbReference type="EMBL" id="QJY36455.1"/>
    </source>
</evidence>
<dbReference type="EMBL" id="CP053541">
    <property type="protein sequence ID" value="QJY36455.1"/>
    <property type="molecule type" value="Genomic_DNA"/>
</dbReference>